<dbReference type="Proteomes" id="UP000243002">
    <property type="component" value="Unassembled WGS sequence"/>
</dbReference>
<keyword evidence="10" id="KW-0520">NAD</keyword>
<dbReference type="GO" id="GO:0016491">
    <property type="term" value="F:oxidoreductase activity"/>
    <property type="evidence" value="ECO:0007669"/>
    <property type="project" value="InterPro"/>
</dbReference>
<dbReference type="Gene3D" id="3.30.70.20">
    <property type="match status" value="1"/>
</dbReference>
<comment type="subcellular location">
    <subcellularLocation>
        <location evidence="2">Membrane</location>
    </subcellularLocation>
</comment>
<gene>
    <name evidence="17" type="ORF">C7K55_03430</name>
</gene>
<evidence type="ECO:0000256" key="11">
    <source>
        <dbReference type="ARBA" id="ARBA00023136"/>
    </source>
</evidence>
<keyword evidence="17" id="KW-0371">Homeobox</keyword>
<feature type="domain" description="4Fe-4S His(Cys)3-ligated-type" evidence="16">
    <location>
        <begin position="80"/>
        <end position="119"/>
    </location>
</feature>
<evidence type="ECO:0000256" key="4">
    <source>
        <dbReference type="ARBA" id="ARBA00022485"/>
    </source>
</evidence>
<dbReference type="PROSITE" id="PS51379">
    <property type="entry name" value="4FE4S_FER_2"/>
    <property type="match status" value="1"/>
</dbReference>
<dbReference type="Gene3D" id="3.10.20.740">
    <property type="match status" value="1"/>
</dbReference>
<evidence type="ECO:0000256" key="12">
    <source>
        <dbReference type="ARBA" id="ARBA00034078"/>
    </source>
</evidence>
<dbReference type="Pfam" id="PF22117">
    <property type="entry name" value="Fer4_Nqo3"/>
    <property type="match status" value="1"/>
</dbReference>
<feature type="domain" description="2Fe-2S ferredoxin-type" evidence="14">
    <location>
        <begin position="2"/>
        <end position="80"/>
    </location>
</feature>
<comment type="similarity">
    <text evidence="3">Belongs to the complex I 75 kDa subunit family.</text>
</comment>
<dbReference type="PROSITE" id="PS00643">
    <property type="entry name" value="COMPLEX1_75K_3"/>
    <property type="match status" value="1"/>
</dbReference>
<dbReference type="GO" id="GO:0046872">
    <property type="term" value="F:metal ion binding"/>
    <property type="evidence" value="ECO:0007669"/>
    <property type="project" value="UniProtKB-KW"/>
</dbReference>
<dbReference type="PROSITE" id="PS51085">
    <property type="entry name" value="2FE2S_FER_2"/>
    <property type="match status" value="1"/>
</dbReference>
<evidence type="ECO:0000313" key="18">
    <source>
        <dbReference type="Proteomes" id="UP000243002"/>
    </source>
</evidence>
<dbReference type="InterPro" id="IPR017900">
    <property type="entry name" value="4Fe4S_Fe_S_CS"/>
</dbReference>
<protein>
    <submittedName>
        <fullName evidence="17">Bidirectional hydrogenase complex protein HoxU</fullName>
    </submittedName>
</protein>
<dbReference type="InterPro" id="IPR000283">
    <property type="entry name" value="NADH_UbQ_OxRdtase_75kDa_su_CS"/>
</dbReference>
<dbReference type="InterPro" id="IPR016214">
    <property type="entry name" value="NAD-red_Hydgase_HoxS_gsu"/>
</dbReference>
<keyword evidence="5" id="KW-0001">2Fe-2S</keyword>
<evidence type="ECO:0000313" key="17">
    <source>
        <dbReference type="EMBL" id="PSJ06676.1"/>
    </source>
</evidence>
<dbReference type="SUPFAM" id="SSF54292">
    <property type="entry name" value="2Fe-2S ferredoxin-like"/>
    <property type="match status" value="1"/>
</dbReference>
<dbReference type="PANTHER" id="PTHR24960">
    <property type="entry name" value="PHOTOSYSTEM I IRON-SULFUR CENTER-RELATED"/>
    <property type="match status" value="1"/>
</dbReference>
<evidence type="ECO:0000256" key="1">
    <source>
        <dbReference type="ARBA" id="ARBA00001966"/>
    </source>
</evidence>
<comment type="cofactor">
    <cofactor evidence="12">
        <name>[2Fe-2S] cluster</name>
        <dbReference type="ChEBI" id="CHEBI:190135"/>
    </cofactor>
</comment>
<dbReference type="PROSITE" id="PS51839">
    <property type="entry name" value="4FE4S_HC3"/>
    <property type="match status" value="1"/>
</dbReference>
<dbReference type="PIRSF" id="PIRSF000309">
    <property type="entry name" value="NAD_red_hyd_HoxU"/>
    <property type="match status" value="1"/>
</dbReference>
<keyword evidence="11" id="KW-0472">Membrane</keyword>
<dbReference type="SMART" id="SM00929">
    <property type="entry name" value="NADH-G_4Fe-4S_3"/>
    <property type="match status" value="1"/>
</dbReference>
<dbReference type="InterPro" id="IPR019574">
    <property type="entry name" value="NADH_UbQ_OxRdtase_Gsu_4Fe4S-bd"/>
</dbReference>
<evidence type="ECO:0000256" key="6">
    <source>
        <dbReference type="ARBA" id="ARBA00022723"/>
    </source>
</evidence>
<evidence type="ECO:0000256" key="8">
    <source>
        <dbReference type="ARBA" id="ARBA00023004"/>
    </source>
</evidence>
<evidence type="ECO:0000259" key="16">
    <source>
        <dbReference type="PROSITE" id="PS51839"/>
    </source>
</evidence>
<evidence type="ECO:0000256" key="13">
    <source>
        <dbReference type="SAM" id="MobiDB-lite"/>
    </source>
</evidence>
<keyword evidence="18" id="KW-1185">Reference proteome</keyword>
<dbReference type="CDD" id="cd00207">
    <property type="entry name" value="fer2"/>
    <property type="match status" value="1"/>
</dbReference>
<dbReference type="GO" id="GO:0016020">
    <property type="term" value="C:membrane"/>
    <property type="evidence" value="ECO:0007669"/>
    <property type="project" value="UniProtKB-SubCell"/>
</dbReference>
<dbReference type="NCBIfam" id="NF005745">
    <property type="entry name" value="PRK07569.1"/>
    <property type="match status" value="1"/>
</dbReference>
<sequence>MPSVSLQINGQPCTVAADATVLQAIRSAGLHVPTLCHLDGLTPVGACRLCLVALEGHPKLEPACVTTVAEGMVVHTHTPELEGYRRMAVELFFAEGNHVCAFCVANGACELQDVAVEVGMDHSRFPYQYPHRHVDASHALFGLDHHRCILCTRCVRMCDEIEGAHVWDVGYRGSACSIIAGLDQPWGEVEACTSCGKCVDACPTGALFRKQDATAEKQPHPERAQQLAAARTDHRWRNQ</sequence>
<dbReference type="InterPro" id="IPR001041">
    <property type="entry name" value="2Fe-2S_ferredoxin-type"/>
</dbReference>
<keyword evidence="4" id="KW-0004">4Fe-4S</keyword>
<dbReference type="InterPro" id="IPR050157">
    <property type="entry name" value="PSI_iron-sulfur_center"/>
</dbReference>
<evidence type="ECO:0000256" key="9">
    <source>
        <dbReference type="ARBA" id="ARBA00023014"/>
    </source>
</evidence>
<proteinExistence type="inferred from homology"/>
<evidence type="ECO:0000256" key="2">
    <source>
        <dbReference type="ARBA" id="ARBA00004370"/>
    </source>
</evidence>
<dbReference type="InterPro" id="IPR036010">
    <property type="entry name" value="2Fe-2S_ferredoxin-like_sf"/>
</dbReference>
<keyword evidence="8" id="KW-0408">Iron</keyword>
<dbReference type="SUPFAM" id="SSF54862">
    <property type="entry name" value="4Fe-4S ferredoxins"/>
    <property type="match status" value="1"/>
</dbReference>
<accession>A0A2P7MZN5</accession>
<name>A0A2P7MZN5_9CYAN</name>
<dbReference type="PROSITE" id="PS00198">
    <property type="entry name" value="4FE4S_FER_1"/>
    <property type="match status" value="1"/>
</dbReference>
<evidence type="ECO:0000256" key="5">
    <source>
        <dbReference type="ARBA" id="ARBA00022714"/>
    </source>
</evidence>
<comment type="caution">
    <text evidence="17">The sequence shown here is derived from an EMBL/GenBank/DDBJ whole genome shotgun (WGS) entry which is preliminary data.</text>
</comment>
<dbReference type="Pfam" id="PF13510">
    <property type="entry name" value="Fer2_4"/>
    <property type="match status" value="1"/>
</dbReference>
<dbReference type="GO" id="GO:0008137">
    <property type="term" value="F:NADH dehydrogenase (ubiquinone) activity"/>
    <property type="evidence" value="ECO:0007669"/>
    <property type="project" value="InterPro"/>
</dbReference>
<evidence type="ECO:0000256" key="10">
    <source>
        <dbReference type="ARBA" id="ARBA00023027"/>
    </source>
</evidence>
<dbReference type="GO" id="GO:0051539">
    <property type="term" value="F:4 iron, 4 sulfur cluster binding"/>
    <property type="evidence" value="ECO:0007669"/>
    <property type="project" value="UniProtKB-KW"/>
</dbReference>
<organism evidence="17 18">
    <name type="scientific">Cyanobium usitatum str. Tous</name>
    <dbReference type="NCBI Taxonomy" id="2116684"/>
    <lineage>
        <taxon>Bacteria</taxon>
        <taxon>Bacillati</taxon>
        <taxon>Cyanobacteriota</taxon>
        <taxon>Cyanophyceae</taxon>
        <taxon>Synechococcales</taxon>
        <taxon>Prochlorococcaceae</taxon>
        <taxon>Cyanobium</taxon>
    </lineage>
</organism>
<dbReference type="OrthoDB" id="9803192at2"/>
<dbReference type="FunFam" id="3.30.70.20:FF:000002">
    <property type="entry name" value="NADH-ubiquinone oxidoreductase 75 kDa subunit"/>
    <property type="match status" value="1"/>
</dbReference>
<dbReference type="InterPro" id="IPR017896">
    <property type="entry name" value="4Fe4S_Fe-S-bd"/>
</dbReference>
<feature type="domain" description="4Fe-4S ferredoxin-type" evidence="15">
    <location>
        <begin position="183"/>
        <end position="212"/>
    </location>
</feature>
<keyword evidence="6" id="KW-0479">Metal-binding</keyword>
<keyword evidence="7" id="KW-1278">Translocase</keyword>
<dbReference type="GO" id="GO:0051537">
    <property type="term" value="F:2 iron, 2 sulfur cluster binding"/>
    <property type="evidence" value="ECO:0007669"/>
    <property type="project" value="UniProtKB-KW"/>
</dbReference>
<dbReference type="EMBL" id="PXXO01000003">
    <property type="protein sequence ID" value="PSJ06676.1"/>
    <property type="molecule type" value="Genomic_DNA"/>
</dbReference>
<keyword evidence="9" id="KW-0411">Iron-sulfur</keyword>
<dbReference type="InterPro" id="IPR054351">
    <property type="entry name" value="NADH_UbQ_OxRdtase_ferredoxin"/>
</dbReference>
<evidence type="ECO:0000259" key="15">
    <source>
        <dbReference type="PROSITE" id="PS51379"/>
    </source>
</evidence>
<dbReference type="GO" id="GO:0042773">
    <property type="term" value="P:ATP synthesis coupled electron transport"/>
    <property type="evidence" value="ECO:0007669"/>
    <property type="project" value="InterPro"/>
</dbReference>
<evidence type="ECO:0000256" key="7">
    <source>
        <dbReference type="ARBA" id="ARBA00022967"/>
    </source>
</evidence>
<reference evidence="17 18" key="1">
    <citation type="journal article" date="2018" name="Environ. Microbiol.">
        <title>Ecological and genomic features of two widespread freshwater picocyanobacteria.</title>
        <authorList>
            <person name="Cabello-Yeves P.J."/>
            <person name="Picazo A."/>
            <person name="Camacho A."/>
            <person name="Callieri C."/>
            <person name="Rosselli R."/>
            <person name="Roda-Garcia J.J."/>
            <person name="Coutinho F.H."/>
            <person name="Rodriguez-Valera F."/>
        </authorList>
    </citation>
    <scope>NUCLEOTIDE SEQUENCE [LARGE SCALE GENOMIC DNA]</scope>
    <source>
        <strain evidence="17 18">Tous</strain>
    </source>
</reference>
<dbReference type="Pfam" id="PF10588">
    <property type="entry name" value="NADH-G_4Fe-4S_3"/>
    <property type="match status" value="1"/>
</dbReference>
<dbReference type="AlphaFoldDB" id="A0A2P7MZN5"/>
<dbReference type="FunFam" id="3.10.20.740:FF:000004">
    <property type="entry name" value="NADH-quinone oxidoreductase"/>
    <property type="match status" value="1"/>
</dbReference>
<dbReference type="GO" id="GO:0003677">
    <property type="term" value="F:DNA binding"/>
    <property type="evidence" value="ECO:0007669"/>
    <property type="project" value="UniProtKB-KW"/>
</dbReference>
<feature type="compositionally biased region" description="Basic and acidic residues" evidence="13">
    <location>
        <begin position="213"/>
        <end position="223"/>
    </location>
</feature>
<evidence type="ECO:0000256" key="3">
    <source>
        <dbReference type="ARBA" id="ARBA00005404"/>
    </source>
</evidence>
<dbReference type="PANTHER" id="PTHR24960:SF84">
    <property type="entry name" value="HYDROGENASE SUBUNIT"/>
    <property type="match status" value="1"/>
</dbReference>
<feature type="region of interest" description="Disordered" evidence="13">
    <location>
        <begin position="213"/>
        <end position="239"/>
    </location>
</feature>
<evidence type="ECO:0000259" key="14">
    <source>
        <dbReference type="PROSITE" id="PS51085"/>
    </source>
</evidence>
<comment type="cofactor">
    <cofactor evidence="1">
        <name>[4Fe-4S] cluster</name>
        <dbReference type="ChEBI" id="CHEBI:49883"/>
    </cofactor>
</comment>